<dbReference type="GO" id="GO:0052618">
    <property type="term" value="F:coenzyme F420-0:L-glutamate ligase activity"/>
    <property type="evidence" value="ECO:0007669"/>
    <property type="project" value="TreeGrafter"/>
</dbReference>
<dbReference type="Pfam" id="PF01996">
    <property type="entry name" value="F420_ligase"/>
    <property type="match status" value="1"/>
</dbReference>
<dbReference type="AlphaFoldDB" id="A0A2W5NK72"/>
<dbReference type="InterPro" id="IPR002847">
    <property type="entry name" value="F420-0_gamma-glut_ligase-dom"/>
</dbReference>
<dbReference type="Gene3D" id="3.90.1660.10">
    <property type="entry name" value="CofE-like domain"/>
    <property type="match status" value="1"/>
</dbReference>
<sequence>MKRNPELTVRPLTGLPMFAAGMSIAQAICASLEGEDERLRDGDILVVAQKIVSKVEGRTRDLADFVPTSDAHELAHETERDPKMMQAILEESSQILRCTPAAVIAAHRTGHVLANAGIDASNVEGGEAGRVLLWPFDPDTSARALRSELQKECEVRIGVVIADSMGRAWRIGTLGNAIGCAGVSVLEDRRGLAQDLYGRTLQATVIGIADSVAAMAALAMGEGAEGTPVALVRGCERWVTEEDGPGAVGGLRPIEQDMFR</sequence>
<dbReference type="GO" id="GO:0005525">
    <property type="term" value="F:GTP binding"/>
    <property type="evidence" value="ECO:0007669"/>
    <property type="project" value="UniProtKB-KW"/>
</dbReference>
<keyword evidence="1 9" id="KW-0436">Ligase</keyword>
<dbReference type="Gene3D" id="3.30.1330.100">
    <property type="entry name" value="CofE-like"/>
    <property type="match status" value="1"/>
</dbReference>
<evidence type="ECO:0000256" key="1">
    <source>
        <dbReference type="ARBA" id="ARBA00022598"/>
    </source>
</evidence>
<dbReference type="GO" id="GO:0046872">
    <property type="term" value="F:metal ion binding"/>
    <property type="evidence" value="ECO:0007669"/>
    <property type="project" value="UniProtKB-KW"/>
</dbReference>
<feature type="domain" description="Coenzyme F420:L-glutamate ligase-like" evidence="8">
    <location>
        <begin position="15"/>
        <end position="234"/>
    </location>
</feature>
<proteinExistence type="predicted"/>
<evidence type="ECO:0000256" key="7">
    <source>
        <dbReference type="ARBA" id="ARBA00023211"/>
    </source>
</evidence>
<evidence type="ECO:0000256" key="6">
    <source>
        <dbReference type="ARBA" id="ARBA00023134"/>
    </source>
</evidence>
<keyword evidence="3" id="KW-0547">Nucleotide-binding</keyword>
<dbReference type="SUPFAM" id="SSF144010">
    <property type="entry name" value="CofE-like"/>
    <property type="match status" value="1"/>
</dbReference>
<dbReference type="EMBL" id="QFPX01000012">
    <property type="protein sequence ID" value="PZQ53786.1"/>
    <property type="molecule type" value="Genomic_DNA"/>
</dbReference>
<name>A0A2W5NK72_9SPHN</name>
<keyword evidence="2" id="KW-0479">Metal-binding</keyword>
<keyword evidence="7" id="KW-0464">Manganese</keyword>
<evidence type="ECO:0000259" key="8">
    <source>
        <dbReference type="Pfam" id="PF01996"/>
    </source>
</evidence>
<dbReference type="PANTHER" id="PTHR47917:SF1">
    <property type="entry name" value="COENZYME F420:L-GLUTAMATE LIGASE"/>
    <property type="match status" value="1"/>
</dbReference>
<dbReference type="InterPro" id="IPR008225">
    <property type="entry name" value="F420-0_g-glutamyl_ligase"/>
</dbReference>
<accession>A0A2W5NK72</accession>
<keyword evidence="4" id="KW-0460">Magnesium</keyword>
<keyword evidence="5" id="KW-0630">Potassium</keyword>
<dbReference type="NCBIfam" id="TIGR01916">
    <property type="entry name" value="F420_cofE"/>
    <property type="match status" value="1"/>
</dbReference>
<reference evidence="9 10" key="1">
    <citation type="submission" date="2017-08" db="EMBL/GenBank/DDBJ databases">
        <title>Infants hospitalized years apart are colonized by the same room-sourced microbial strains.</title>
        <authorList>
            <person name="Brooks B."/>
            <person name="Olm M.R."/>
            <person name="Firek B.A."/>
            <person name="Baker R."/>
            <person name="Thomas B.C."/>
            <person name="Morowitz M.J."/>
            <person name="Banfield J.F."/>
        </authorList>
    </citation>
    <scope>NUCLEOTIDE SEQUENCE [LARGE SCALE GENOMIC DNA]</scope>
    <source>
        <strain evidence="9">S2_005_002_R2_33</strain>
    </source>
</reference>
<gene>
    <name evidence="9" type="primary">cofE</name>
    <name evidence="9" type="ORF">DI555_14995</name>
</gene>
<comment type="caution">
    <text evidence="9">The sequence shown here is derived from an EMBL/GenBank/DDBJ whole genome shotgun (WGS) entry which is preliminary data.</text>
</comment>
<evidence type="ECO:0000256" key="3">
    <source>
        <dbReference type="ARBA" id="ARBA00022741"/>
    </source>
</evidence>
<evidence type="ECO:0000256" key="5">
    <source>
        <dbReference type="ARBA" id="ARBA00022958"/>
    </source>
</evidence>
<evidence type="ECO:0000256" key="4">
    <source>
        <dbReference type="ARBA" id="ARBA00022842"/>
    </source>
</evidence>
<dbReference type="Proteomes" id="UP000249082">
    <property type="component" value="Unassembled WGS sequence"/>
</dbReference>
<organism evidence="9 10">
    <name type="scientific">Novosphingobium pentaromativorans</name>
    <dbReference type="NCBI Taxonomy" id="205844"/>
    <lineage>
        <taxon>Bacteria</taxon>
        <taxon>Pseudomonadati</taxon>
        <taxon>Pseudomonadota</taxon>
        <taxon>Alphaproteobacteria</taxon>
        <taxon>Sphingomonadales</taxon>
        <taxon>Sphingomonadaceae</taxon>
        <taxon>Novosphingobium</taxon>
    </lineage>
</organism>
<evidence type="ECO:0000313" key="9">
    <source>
        <dbReference type="EMBL" id="PZQ53786.1"/>
    </source>
</evidence>
<protein>
    <submittedName>
        <fullName evidence="9">Coenzyme F420-0:L-glutamate ligase</fullName>
    </submittedName>
</protein>
<keyword evidence="6" id="KW-0342">GTP-binding</keyword>
<evidence type="ECO:0000313" key="10">
    <source>
        <dbReference type="Proteomes" id="UP000249082"/>
    </source>
</evidence>
<evidence type="ECO:0000256" key="2">
    <source>
        <dbReference type="ARBA" id="ARBA00022723"/>
    </source>
</evidence>
<dbReference type="PANTHER" id="PTHR47917">
    <property type="match status" value="1"/>
</dbReference>